<organism evidence="2 3">
    <name type="scientific">Streptomyces daghestanicus</name>
    <dbReference type="NCBI Taxonomy" id="66885"/>
    <lineage>
        <taxon>Bacteria</taxon>
        <taxon>Bacillati</taxon>
        <taxon>Actinomycetota</taxon>
        <taxon>Actinomycetes</taxon>
        <taxon>Kitasatosporales</taxon>
        <taxon>Streptomycetaceae</taxon>
        <taxon>Streptomyces</taxon>
    </lineage>
</organism>
<sequence length="80" mass="8145">MGHGPSARLTAARPHTTRAAAANGIPSTDATRTGAAGLGAWIMRATAHVEADVADSGVEEDQVAGRSSERGTRRPAPNRA</sequence>
<keyword evidence="3" id="KW-1185">Reference proteome</keyword>
<proteinExistence type="predicted"/>
<evidence type="ECO:0000313" key="3">
    <source>
        <dbReference type="Proteomes" id="UP001052655"/>
    </source>
</evidence>
<reference evidence="2" key="1">
    <citation type="submission" date="2024-05" db="EMBL/GenBank/DDBJ databases">
        <title>Whole genome shotgun sequence of Streptomyces daghestanicus NBRC 12762.</title>
        <authorList>
            <person name="Komaki H."/>
            <person name="Tamura T."/>
        </authorList>
    </citation>
    <scope>NUCLEOTIDE SEQUENCE</scope>
    <source>
        <strain evidence="2">NBRC 12762</strain>
    </source>
</reference>
<dbReference type="EMBL" id="BNDX01000008">
    <property type="protein sequence ID" value="GHI31433.1"/>
    <property type="molecule type" value="Genomic_DNA"/>
</dbReference>
<evidence type="ECO:0000313" key="2">
    <source>
        <dbReference type="EMBL" id="GHI31433.1"/>
    </source>
</evidence>
<gene>
    <name evidence="2" type="ORF">Sdagh_31630</name>
</gene>
<feature type="region of interest" description="Disordered" evidence="1">
    <location>
        <begin position="1"/>
        <end position="31"/>
    </location>
</feature>
<accession>A0ABQ3Q2B6</accession>
<name>A0ABQ3Q2B6_9ACTN</name>
<feature type="compositionally biased region" description="Low complexity" evidence="1">
    <location>
        <begin position="7"/>
        <end position="22"/>
    </location>
</feature>
<protein>
    <submittedName>
        <fullName evidence="2">Uncharacterized protein</fullName>
    </submittedName>
</protein>
<comment type="caution">
    <text evidence="2">The sequence shown here is derived from an EMBL/GenBank/DDBJ whole genome shotgun (WGS) entry which is preliminary data.</text>
</comment>
<evidence type="ECO:0000256" key="1">
    <source>
        <dbReference type="SAM" id="MobiDB-lite"/>
    </source>
</evidence>
<dbReference type="Proteomes" id="UP001052655">
    <property type="component" value="Unassembled WGS sequence"/>
</dbReference>
<feature type="region of interest" description="Disordered" evidence="1">
    <location>
        <begin position="52"/>
        <end position="80"/>
    </location>
</feature>